<gene>
    <name evidence="2" type="ORF">O1G21_04870</name>
</gene>
<evidence type="ECO:0000313" key="2">
    <source>
        <dbReference type="EMBL" id="WBP85253.1"/>
    </source>
</evidence>
<dbReference type="EMBL" id="CP115450">
    <property type="protein sequence ID" value="WBP85253.1"/>
    <property type="molecule type" value="Genomic_DNA"/>
</dbReference>
<dbReference type="CDD" id="cd00978">
    <property type="entry name" value="chitosanase_GH46"/>
    <property type="match status" value="1"/>
</dbReference>
<keyword evidence="3" id="KW-1185">Reference proteome</keyword>
<dbReference type="InterPro" id="IPR023099">
    <property type="entry name" value="Glyco_hydro_46_N"/>
</dbReference>
<dbReference type="Pfam" id="PF01374">
    <property type="entry name" value="Glyco_hydro_46"/>
    <property type="match status" value="1"/>
</dbReference>
<dbReference type="Proteomes" id="UP001212821">
    <property type="component" value="Chromosome"/>
</dbReference>
<dbReference type="SUPFAM" id="SSF53955">
    <property type="entry name" value="Lysozyme-like"/>
    <property type="match status" value="1"/>
</dbReference>
<dbReference type="InterPro" id="IPR000400">
    <property type="entry name" value="Glyco_hydro_46"/>
</dbReference>
<dbReference type="Gene3D" id="1.20.141.10">
    <property type="entry name" value="Chitosanase, subunit A, domain 1"/>
    <property type="match status" value="1"/>
</dbReference>
<accession>A0ABY7PXU4</accession>
<name>A0ABY7PXU4_9ACTN</name>
<organism evidence="2 3">
    <name type="scientific">Kitasatospora cathayae</name>
    <dbReference type="NCBI Taxonomy" id="3004092"/>
    <lineage>
        <taxon>Bacteria</taxon>
        <taxon>Bacillati</taxon>
        <taxon>Actinomycetota</taxon>
        <taxon>Actinomycetes</taxon>
        <taxon>Kitasatosporales</taxon>
        <taxon>Streptomycetaceae</taxon>
        <taxon>Kitasatospora</taxon>
    </lineage>
</organism>
<protein>
    <submittedName>
        <fullName evidence="2">Chitosanase</fullName>
    </submittedName>
</protein>
<sequence>MHTTRTHRLAAVTAAAALVAGTAWAATTAQAAPNGPAAPTVAAAQAAAQRVAAGGLTPDQRRRADQLISVFENSTTEIQYGYAENIDDGRGVTAGRAGFTTNDGDALKVVRAYTDVSPDNPLARFIPELERLAAAGSGDTTGLPEADYIAAWQQAAQDPAFRQVQDDQVDQRYFTPAMNQADQLGLTTALARAELYDASIQHGNGSEYDALPALIGRTNAKVGLPSTAGERAWLDAFFDVRVDDLNNPANSSTADEWRKSVDRVECLRRVAATGNYDLDGPFTVTAFGSGYTIG</sequence>
<dbReference type="RefSeq" id="WP_270141079.1">
    <property type="nucleotide sequence ID" value="NZ_CP115450.1"/>
</dbReference>
<reference evidence="3" key="1">
    <citation type="submission" date="2022-12" db="EMBL/GenBank/DDBJ databases">
        <authorList>
            <person name="Mo P."/>
        </authorList>
    </citation>
    <scope>NUCLEOTIDE SEQUENCE [LARGE SCALE GENOMIC DNA]</scope>
    <source>
        <strain evidence="3">HUAS 3-15</strain>
    </source>
</reference>
<evidence type="ECO:0000256" key="1">
    <source>
        <dbReference type="SAM" id="SignalP"/>
    </source>
</evidence>
<feature type="signal peptide" evidence="1">
    <location>
        <begin position="1"/>
        <end position="25"/>
    </location>
</feature>
<keyword evidence="1" id="KW-0732">Signal</keyword>
<evidence type="ECO:0000313" key="3">
    <source>
        <dbReference type="Proteomes" id="UP001212821"/>
    </source>
</evidence>
<dbReference type="Gene3D" id="3.30.386.10">
    <property type="entry name" value="Chitosanase, subunit A, domain 2"/>
    <property type="match status" value="1"/>
</dbReference>
<feature type="chain" id="PRO_5046722769" evidence="1">
    <location>
        <begin position="26"/>
        <end position="294"/>
    </location>
</feature>
<proteinExistence type="predicted"/>
<dbReference type="InterPro" id="IPR023346">
    <property type="entry name" value="Lysozyme-like_dom_sf"/>
</dbReference>